<accession>A0A0G1PM50</accession>
<evidence type="ECO:0000313" key="7">
    <source>
        <dbReference type="EMBL" id="KKU33752.1"/>
    </source>
</evidence>
<evidence type="ECO:0000256" key="1">
    <source>
        <dbReference type="ARBA" id="ARBA00004141"/>
    </source>
</evidence>
<evidence type="ECO:0000256" key="5">
    <source>
        <dbReference type="SAM" id="Phobius"/>
    </source>
</evidence>
<evidence type="ECO:0000256" key="4">
    <source>
        <dbReference type="ARBA" id="ARBA00023136"/>
    </source>
</evidence>
<dbReference type="InterPro" id="IPR007016">
    <property type="entry name" value="O-antigen_ligase-rel_domated"/>
</dbReference>
<feature type="transmembrane region" description="Helical" evidence="5">
    <location>
        <begin position="30"/>
        <end position="51"/>
    </location>
</feature>
<feature type="transmembrane region" description="Helical" evidence="5">
    <location>
        <begin position="163"/>
        <end position="182"/>
    </location>
</feature>
<organism evidence="7 8">
    <name type="scientific">Candidatus Collierbacteria bacterium GW2011_GWA2_46_26</name>
    <dbReference type="NCBI Taxonomy" id="1618381"/>
    <lineage>
        <taxon>Bacteria</taxon>
        <taxon>Candidatus Collieribacteriota</taxon>
    </lineage>
</organism>
<dbReference type="AlphaFoldDB" id="A0A0G1PM50"/>
<dbReference type="EMBL" id="LCMI01000001">
    <property type="protein sequence ID" value="KKU33752.1"/>
    <property type="molecule type" value="Genomic_DNA"/>
</dbReference>
<comment type="caution">
    <text evidence="7">The sequence shown here is derived from an EMBL/GenBank/DDBJ whole genome shotgun (WGS) entry which is preliminary data.</text>
</comment>
<name>A0A0G1PM50_9BACT</name>
<dbReference type="PANTHER" id="PTHR37422">
    <property type="entry name" value="TEICHURONIC ACID BIOSYNTHESIS PROTEIN TUAE"/>
    <property type="match status" value="1"/>
</dbReference>
<proteinExistence type="predicted"/>
<dbReference type="InterPro" id="IPR051533">
    <property type="entry name" value="WaaL-like"/>
</dbReference>
<keyword evidence="3 5" id="KW-1133">Transmembrane helix</keyword>
<feature type="transmembrane region" description="Helical" evidence="5">
    <location>
        <begin position="114"/>
        <end position="134"/>
    </location>
</feature>
<evidence type="ECO:0000256" key="2">
    <source>
        <dbReference type="ARBA" id="ARBA00022692"/>
    </source>
</evidence>
<dbReference type="Proteomes" id="UP000034794">
    <property type="component" value="Unassembled WGS sequence"/>
</dbReference>
<sequence length="360" mass="41081">MTYFLLILSLFAWPFGQLLAFSVPGFSINIYLLDLLVGLLTISLVLSPLAWKKVASDTLFRPLMYFNLIAGLSLLVNLQTLITSATAHSILYLARLFAYPSVYFAAKLFPPKKTISPVIFSFILFCILGVLQYLRFPDMRYLKLVGFDDHYFRLIGSLYDPNFTGAILAAASLFFIALSNWAASLPLIVLLALTFSRASYLSFALGMVYLLVKDKKYPLILFLVGLTILVWLIPKPFGEGVNLFRTFSIFSRLDSWESGMSLFVQKPLFGWGYNTLRDLTGSRFQIDNSYLYVAVTTGLLGLVFYIRLLMKCLRGLLLPKKVFLYVLFIHSLFNNSLFFIWINFAFWIVLALPVREYKED</sequence>
<keyword evidence="2 5" id="KW-0812">Transmembrane</keyword>
<keyword evidence="4 5" id="KW-0472">Membrane</keyword>
<dbReference type="GO" id="GO:0016020">
    <property type="term" value="C:membrane"/>
    <property type="evidence" value="ECO:0007669"/>
    <property type="project" value="UniProtKB-SubCell"/>
</dbReference>
<reference evidence="7 8" key="1">
    <citation type="journal article" date="2015" name="Nature">
        <title>rRNA introns, odd ribosomes, and small enigmatic genomes across a large radiation of phyla.</title>
        <authorList>
            <person name="Brown C.T."/>
            <person name="Hug L.A."/>
            <person name="Thomas B.C."/>
            <person name="Sharon I."/>
            <person name="Castelle C.J."/>
            <person name="Singh A."/>
            <person name="Wilkins M.J."/>
            <person name="Williams K.H."/>
            <person name="Banfield J.F."/>
        </authorList>
    </citation>
    <scope>NUCLEOTIDE SEQUENCE [LARGE SCALE GENOMIC DNA]</scope>
</reference>
<feature type="transmembrane region" description="Helical" evidence="5">
    <location>
        <begin position="289"/>
        <end position="310"/>
    </location>
</feature>
<comment type="subcellular location">
    <subcellularLocation>
        <location evidence="1">Membrane</location>
        <topology evidence="1">Multi-pass membrane protein</topology>
    </subcellularLocation>
</comment>
<evidence type="ECO:0000259" key="6">
    <source>
        <dbReference type="Pfam" id="PF04932"/>
    </source>
</evidence>
<feature type="transmembrane region" description="Helical" evidence="5">
    <location>
        <begin position="219"/>
        <end position="237"/>
    </location>
</feature>
<feature type="transmembrane region" description="Helical" evidence="5">
    <location>
        <begin position="322"/>
        <end position="350"/>
    </location>
</feature>
<evidence type="ECO:0000256" key="3">
    <source>
        <dbReference type="ARBA" id="ARBA00022989"/>
    </source>
</evidence>
<dbReference type="PANTHER" id="PTHR37422:SF13">
    <property type="entry name" value="LIPOPOLYSACCHARIDE BIOSYNTHESIS PROTEIN PA4999-RELATED"/>
    <property type="match status" value="1"/>
</dbReference>
<evidence type="ECO:0000313" key="8">
    <source>
        <dbReference type="Proteomes" id="UP000034794"/>
    </source>
</evidence>
<feature type="transmembrane region" description="Helical" evidence="5">
    <location>
        <begin position="63"/>
        <end position="94"/>
    </location>
</feature>
<dbReference type="Pfam" id="PF04932">
    <property type="entry name" value="Wzy_C"/>
    <property type="match status" value="1"/>
</dbReference>
<feature type="domain" description="O-antigen ligase-related" evidence="6">
    <location>
        <begin position="183"/>
        <end position="306"/>
    </location>
</feature>
<gene>
    <name evidence="7" type="ORF">UX47_C0001G0035</name>
</gene>
<protein>
    <recommendedName>
        <fullName evidence="6">O-antigen ligase-related domain-containing protein</fullName>
    </recommendedName>
</protein>
<feature type="transmembrane region" description="Helical" evidence="5">
    <location>
        <begin position="188"/>
        <end position="212"/>
    </location>
</feature>